<dbReference type="GO" id="GO:0006302">
    <property type="term" value="P:double-strand break repair"/>
    <property type="evidence" value="ECO:0007669"/>
    <property type="project" value="TreeGrafter"/>
</dbReference>
<keyword evidence="7" id="KW-1185">Reference proteome</keyword>
<evidence type="ECO:0000256" key="1">
    <source>
        <dbReference type="ARBA" id="ARBA00022741"/>
    </source>
</evidence>
<dbReference type="GO" id="GO:0006270">
    <property type="term" value="P:DNA replication initiation"/>
    <property type="evidence" value="ECO:0007669"/>
    <property type="project" value="TreeGrafter"/>
</dbReference>
<dbReference type="GO" id="GO:0003677">
    <property type="term" value="F:DNA binding"/>
    <property type="evidence" value="ECO:0007669"/>
    <property type="project" value="UniProtKB-KW"/>
</dbReference>
<dbReference type="Pfam" id="PF17764">
    <property type="entry name" value="PriA_3primeBD"/>
    <property type="match status" value="1"/>
</dbReference>
<evidence type="ECO:0000256" key="4">
    <source>
        <dbReference type="SAM" id="MobiDB-lite"/>
    </source>
</evidence>
<gene>
    <name evidence="6" type="ORF">BIGA_1303</name>
</gene>
<accession>A0A087APX9</accession>
<protein>
    <submittedName>
        <fullName evidence="6">DNA replication factor Y</fullName>
    </submittedName>
</protein>
<dbReference type="InterPro" id="IPR042115">
    <property type="entry name" value="PriA_3primeBD_sf"/>
</dbReference>
<proteinExistence type="predicted"/>
<dbReference type="EMBL" id="JGYX01000003">
    <property type="protein sequence ID" value="KFI60829.1"/>
    <property type="molecule type" value="Genomic_DNA"/>
</dbReference>
<evidence type="ECO:0000313" key="6">
    <source>
        <dbReference type="EMBL" id="KFI60829.1"/>
    </source>
</evidence>
<organism evidence="6 7">
    <name type="scientific">Bifidobacterium pullorum subsp. gallinarum</name>
    <dbReference type="NCBI Taxonomy" id="78344"/>
    <lineage>
        <taxon>Bacteria</taxon>
        <taxon>Bacillati</taxon>
        <taxon>Actinomycetota</taxon>
        <taxon>Actinomycetes</taxon>
        <taxon>Bifidobacteriales</taxon>
        <taxon>Bifidobacteriaceae</taxon>
        <taxon>Bifidobacterium</taxon>
    </lineage>
</organism>
<keyword evidence="1" id="KW-0547">Nucleotide-binding</keyword>
<dbReference type="GO" id="GO:0005524">
    <property type="term" value="F:ATP binding"/>
    <property type="evidence" value="ECO:0007669"/>
    <property type="project" value="UniProtKB-KW"/>
</dbReference>
<feature type="region of interest" description="Disordered" evidence="4">
    <location>
        <begin position="1"/>
        <end position="30"/>
    </location>
</feature>
<reference evidence="6 7" key="1">
    <citation type="submission" date="2014-03" db="EMBL/GenBank/DDBJ databases">
        <title>Genomics of Bifidobacteria.</title>
        <authorList>
            <person name="Ventura M."/>
            <person name="Milani C."/>
            <person name="Lugli G.A."/>
        </authorList>
    </citation>
    <scope>NUCLEOTIDE SEQUENCE [LARGE SCALE GENOMIC DNA]</scope>
    <source>
        <strain evidence="6 7">LMG 11586</strain>
    </source>
</reference>
<dbReference type="OrthoDB" id="3177118at2"/>
<dbReference type="InterPro" id="IPR041222">
    <property type="entry name" value="PriA_3primeBD"/>
</dbReference>
<name>A0A087APX9_9BIFI</name>
<dbReference type="AlphaFoldDB" id="A0A087APX9"/>
<dbReference type="GO" id="GO:0006310">
    <property type="term" value="P:DNA recombination"/>
    <property type="evidence" value="ECO:0007669"/>
    <property type="project" value="TreeGrafter"/>
</dbReference>
<keyword evidence="2" id="KW-0067">ATP-binding</keyword>
<dbReference type="Proteomes" id="UP000029046">
    <property type="component" value="Unassembled WGS sequence"/>
</dbReference>
<dbReference type="GO" id="GO:0043138">
    <property type="term" value="F:3'-5' DNA helicase activity"/>
    <property type="evidence" value="ECO:0007669"/>
    <property type="project" value="TreeGrafter"/>
</dbReference>
<feature type="domain" description="Primosomal protein N' 3' DNA-binding" evidence="5">
    <location>
        <begin position="37"/>
        <end position="137"/>
    </location>
</feature>
<evidence type="ECO:0000259" key="5">
    <source>
        <dbReference type="Pfam" id="PF17764"/>
    </source>
</evidence>
<dbReference type="InterPro" id="IPR027417">
    <property type="entry name" value="P-loop_NTPase"/>
</dbReference>
<evidence type="ECO:0000256" key="3">
    <source>
        <dbReference type="ARBA" id="ARBA00023125"/>
    </source>
</evidence>
<dbReference type="Gene3D" id="3.40.50.300">
    <property type="entry name" value="P-loop containing nucleotide triphosphate hydrolases"/>
    <property type="match status" value="1"/>
</dbReference>
<dbReference type="Gene3D" id="3.40.1440.60">
    <property type="entry name" value="PriA, 3(prime) DNA-binding domain"/>
    <property type="match status" value="1"/>
</dbReference>
<evidence type="ECO:0000313" key="7">
    <source>
        <dbReference type="Proteomes" id="UP000029046"/>
    </source>
</evidence>
<keyword evidence="3" id="KW-0238">DNA-binding</keyword>
<dbReference type="PANTHER" id="PTHR30580:SF0">
    <property type="entry name" value="PRIMOSOMAL PROTEIN N"/>
    <property type="match status" value="1"/>
</dbReference>
<sequence length="741" mass="80227">MSTPDAEQLALDGLAPRKRRKRAPAERTAASERPIARVVLDVQATHLGQTFDYLIDERQSESVRPGVLVRVRFGGRRVNGVVWERADHSDTPSSSLRYLERVLGPQVVVPASMREDITRIADAYGGTRANILRLAVPPRVARVEQEQQMVAPFTRRGAAAEALRRMPDEYRRVLASSYDGLQGLDDALHGGRFRAFAVDPLPGVGEWCRLAGWMALTAMSAGKAVVIVLPTMREVNDLSRELTGLGLRMFERTGAANGGYDGDVAVLNASLAPAERYRAYLAVASGTVRCVIGTRAAMYAPVEGPALFMILEDIDYQYADGMMPYAHARGVLRLRARSHDGVFVAMAQARSPFSQWECGANHVAQTPVSGFSTSIRPLPSVIKERMPWVRWLNREELGRLGDTTLGARVPHTAVAILSKALESGPVLLSVPHDGIDETLSCAACHRRARCPRCTGPLAGLRQGTPRCLWCGAAAVQWRCPGCGGERMRVVRIGAAGTAQELRGLFRHVPIVVSSPSQPRGIVEDVACAPMIVIASLGAEPRVRGDGAGNTEYRAVAILDAWTSLYGTGVDAREDTLTAWMRVVSMCAPRSRGGQALLLGETDPVIARSLALWDGRVLAAQELAERAETGLPPVVGAACVWGRRDVVRAALEHIGAFTGDLAVIDTGQGGVPAVWGPVPIAQPRTIDARELEATQDRVKAVVRVPLSERAELARRLRAEVARHVAAREPGELRFQLDPKDLI</sequence>
<comment type="caution">
    <text evidence="6">The sequence shown here is derived from an EMBL/GenBank/DDBJ whole genome shotgun (WGS) entry which is preliminary data.</text>
</comment>
<evidence type="ECO:0000256" key="2">
    <source>
        <dbReference type="ARBA" id="ARBA00022840"/>
    </source>
</evidence>
<dbReference type="eggNOG" id="COG1198">
    <property type="taxonomic scope" value="Bacteria"/>
</dbReference>
<dbReference type="PANTHER" id="PTHR30580">
    <property type="entry name" value="PRIMOSOMAL PROTEIN N"/>
    <property type="match status" value="1"/>
</dbReference>
<dbReference type="RefSeq" id="WP_033506466.1">
    <property type="nucleotide sequence ID" value="NZ_JGYX01000003.1"/>
</dbReference>